<keyword evidence="1" id="KW-1133">Transmembrane helix</keyword>
<keyword evidence="1" id="KW-0472">Membrane</keyword>
<dbReference type="GO" id="GO:0005615">
    <property type="term" value="C:extracellular space"/>
    <property type="evidence" value="ECO:0007669"/>
    <property type="project" value="TreeGrafter"/>
</dbReference>
<feature type="transmembrane region" description="Helical" evidence="1">
    <location>
        <begin position="29"/>
        <end position="48"/>
    </location>
</feature>
<dbReference type="PANTHER" id="PTHR10974">
    <property type="entry name" value="FI08016P-RELATED"/>
    <property type="match status" value="1"/>
</dbReference>
<dbReference type="AlphaFoldDB" id="A0AAV5TKJ6"/>
<evidence type="ECO:0000256" key="1">
    <source>
        <dbReference type="SAM" id="Phobius"/>
    </source>
</evidence>
<name>A0AAV5TKJ6_9BILA</name>
<dbReference type="Proteomes" id="UP001432027">
    <property type="component" value="Unassembled WGS sequence"/>
</dbReference>
<feature type="non-terminal residue" evidence="2">
    <location>
        <position position="1"/>
    </location>
</feature>
<dbReference type="InterPro" id="IPR004245">
    <property type="entry name" value="DUF229"/>
</dbReference>
<sequence length="560" mass="63599">SMICFAHDANRDPEDSHATVEERRRLMALVRWCPIIIFAGTLVAFVFIEHTQIAQHDNNLTKRARAEHLKKFLPYPYDSNEITGSRGCFWPILTDDDLALLDPREKSARIDCKPRVGRLFSLQESGILIPEVANNDFTGVECMYRSLDNLSTKGEPLSSEGPTFIVGKKRIFVECLRNESIIYSKEFFNFAAQPKLAKMKQQEPDDLNLSLSIITLDSVSLSEFHRLMPLSSQYMRFLGFVDSEMFNKKDLNQTIDDLLVGGEKPVWEVMREKGCISYIGGGISNGSLDNVDFVFDDSSIDGDDQCSLEGTSTARDNLETLERFHLHYSRKCTISLQKVRGFREQLSEDNGRTRWFSQLAALDTKLRSTLERLVSTNLAKKAVIVVMGDLGNNHNKDTFAGRVQQSTPFFSIRMPHGFRSKRPDEAAMLYSNRKRLTSNDDIAETFQQIAQGFEERRVIVKEFDSNGQEKGNFKPTSLFAEQYNDWRGCGLIGIEDETCQCLITRKGRSDAMSRGTPEYSAVFKFISSHMSERPCIQEVINNGELDVLEPGLISTQRTKE</sequence>
<dbReference type="PANTHER" id="PTHR10974:SF6">
    <property type="entry name" value="PROTEIN CBG19234"/>
    <property type="match status" value="1"/>
</dbReference>
<organism evidence="2 3">
    <name type="scientific">Pristionchus entomophagus</name>
    <dbReference type="NCBI Taxonomy" id="358040"/>
    <lineage>
        <taxon>Eukaryota</taxon>
        <taxon>Metazoa</taxon>
        <taxon>Ecdysozoa</taxon>
        <taxon>Nematoda</taxon>
        <taxon>Chromadorea</taxon>
        <taxon>Rhabditida</taxon>
        <taxon>Rhabditina</taxon>
        <taxon>Diplogasteromorpha</taxon>
        <taxon>Diplogasteroidea</taxon>
        <taxon>Neodiplogasteridae</taxon>
        <taxon>Pristionchus</taxon>
    </lineage>
</organism>
<evidence type="ECO:0000313" key="3">
    <source>
        <dbReference type="Proteomes" id="UP001432027"/>
    </source>
</evidence>
<reference evidence="2" key="1">
    <citation type="submission" date="2023-10" db="EMBL/GenBank/DDBJ databases">
        <title>Genome assembly of Pristionchus species.</title>
        <authorList>
            <person name="Yoshida K."/>
            <person name="Sommer R.J."/>
        </authorList>
    </citation>
    <scope>NUCLEOTIDE SEQUENCE</scope>
    <source>
        <strain evidence="2">RS0144</strain>
    </source>
</reference>
<dbReference type="EMBL" id="BTSX01000004">
    <property type="protein sequence ID" value="GMS94900.1"/>
    <property type="molecule type" value="Genomic_DNA"/>
</dbReference>
<accession>A0AAV5TKJ6</accession>
<dbReference type="Pfam" id="PF02995">
    <property type="entry name" value="DUF229"/>
    <property type="match status" value="2"/>
</dbReference>
<keyword evidence="1" id="KW-0812">Transmembrane</keyword>
<keyword evidence="3" id="KW-1185">Reference proteome</keyword>
<evidence type="ECO:0000313" key="2">
    <source>
        <dbReference type="EMBL" id="GMS94900.1"/>
    </source>
</evidence>
<protein>
    <submittedName>
        <fullName evidence="2">Uncharacterized protein</fullName>
    </submittedName>
</protein>
<comment type="caution">
    <text evidence="2">The sequence shown here is derived from an EMBL/GenBank/DDBJ whole genome shotgun (WGS) entry which is preliminary data.</text>
</comment>
<gene>
    <name evidence="2" type="ORF">PENTCL1PPCAC_17075</name>
</gene>
<proteinExistence type="predicted"/>